<dbReference type="AlphaFoldDB" id="A0A074W9S6"/>
<dbReference type="GeneID" id="25414196"/>
<dbReference type="EMBL" id="KL584721">
    <property type="protein sequence ID" value="KEQ69613.1"/>
    <property type="molecule type" value="Genomic_DNA"/>
</dbReference>
<accession>A0A074W9S6</accession>
<dbReference type="Proteomes" id="UP000027730">
    <property type="component" value="Unassembled WGS sequence"/>
</dbReference>
<gene>
    <name evidence="1" type="ORF">M436DRAFT_67263</name>
</gene>
<evidence type="ECO:0000313" key="1">
    <source>
        <dbReference type="EMBL" id="KEQ69613.1"/>
    </source>
</evidence>
<reference evidence="1 2" key="1">
    <citation type="journal article" date="2014" name="BMC Genomics">
        <title>Genome sequencing of four Aureobasidium pullulans varieties: biotechnological potential, stress tolerance, and description of new species.</title>
        <authorList>
            <person name="Gostin Ar C."/>
            <person name="Ohm R.A."/>
            <person name="Kogej T."/>
            <person name="Sonjak S."/>
            <person name="Turk M."/>
            <person name="Zajc J."/>
            <person name="Zalar P."/>
            <person name="Grube M."/>
            <person name="Sun H."/>
            <person name="Han J."/>
            <person name="Sharma A."/>
            <person name="Chiniquy J."/>
            <person name="Ngan C.Y."/>
            <person name="Lipzen A."/>
            <person name="Barry K."/>
            <person name="Grigoriev I.V."/>
            <person name="Gunde-Cimerman N."/>
        </authorList>
    </citation>
    <scope>NUCLEOTIDE SEQUENCE [LARGE SCALE GENOMIC DNA]</scope>
    <source>
        <strain evidence="1 2">CBS 147.97</strain>
    </source>
</reference>
<dbReference type="RefSeq" id="XP_013423742.1">
    <property type="nucleotide sequence ID" value="XM_013568288.1"/>
</dbReference>
<dbReference type="HOGENOM" id="CLU_762857_0_0_1"/>
<organism evidence="1 2">
    <name type="scientific">Aureobasidium namibiae CBS 147.97</name>
    <dbReference type="NCBI Taxonomy" id="1043004"/>
    <lineage>
        <taxon>Eukaryota</taxon>
        <taxon>Fungi</taxon>
        <taxon>Dikarya</taxon>
        <taxon>Ascomycota</taxon>
        <taxon>Pezizomycotina</taxon>
        <taxon>Dothideomycetes</taxon>
        <taxon>Dothideomycetidae</taxon>
        <taxon>Dothideales</taxon>
        <taxon>Saccotheciaceae</taxon>
        <taxon>Aureobasidium</taxon>
    </lineage>
</organism>
<name>A0A074W9S6_9PEZI</name>
<dbReference type="OrthoDB" id="5272396at2759"/>
<evidence type="ECO:0008006" key="3">
    <source>
        <dbReference type="Google" id="ProtNLM"/>
    </source>
</evidence>
<keyword evidence="2" id="KW-1185">Reference proteome</keyword>
<proteinExistence type="predicted"/>
<sequence>MDPSNTKTSLETEGANERPHNAISFLHLPRELREMVYKHIPHNSGVTTYDTKLERKKPNWLSKGKESHPTGSLEFENKYGNSGVAFGSDEHCFAILSTCRTVHAEAMPIMFAATPLGFWRPMFSAYKYPAFLEKAFSSLPMHASKHIRVMQLQGELWDNNMVRLLNMAVARLPDLRTLQVCLDIPYGNSHARRQQWFDDPAIQQYSWPVVSTLHLVAQRLSSISITISPPCDMVWINASGWGRARDRRPKTPVTGAACQQFIWLQHQLWMLQYEVTIYGALVHGNAEEGRKFFENLQLRRLDLFQMGLNRLLVRSCIDGTVDFNLEDKKDGLRELTGRSFEVDEKEKSIIVFSGEDAEVKWCNFIYKLRPRGVAALPAPATLWSRIEGFTARWSGRSSDRVVLPRRD</sequence>
<evidence type="ECO:0000313" key="2">
    <source>
        <dbReference type="Proteomes" id="UP000027730"/>
    </source>
</evidence>
<protein>
    <recommendedName>
        <fullName evidence="3">F-box domain-containing protein</fullName>
    </recommendedName>
</protein>
<dbReference type="PANTHER" id="PTHR38790">
    <property type="entry name" value="2EXR DOMAIN-CONTAINING PROTEIN-RELATED"/>
    <property type="match status" value="1"/>
</dbReference>